<dbReference type="STRING" id="1941349.STSP1_00982"/>
<protein>
    <recommendedName>
        <fullName evidence="9 10">Large ribosomal subunit protein uL1</fullName>
    </recommendedName>
</protein>
<dbReference type="AlphaFoldDB" id="A0A1W6LLC3"/>
<dbReference type="PANTHER" id="PTHR36427:SF3">
    <property type="entry name" value="LARGE RIBOSOMAL SUBUNIT PROTEIN UL1M"/>
    <property type="match status" value="1"/>
</dbReference>
<dbReference type="GO" id="GO:0019843">
    <property type="term" value="F:rRNA binding"/>
    <property type="evidence" value="ECO:0007669"/>
    <property type="project" value="UniProtKB-UniRule"/>
</dbReference>
<dbReference type="InterPro" id="IPR002143">
    <property type="entry name" value="Ribosomal_uL1"/>
</dbReference>
<dbReference type="CDD" id="cd00403">
    <property type="entry name" value="Ribosomal_L1"/>
    <property type="match status" value="1"/>
</dbReference>
<dbReference type="NCBIfam" id="TIGR01169">
    <property type="entry name" value="rplA_bact"/>
    <property type="match status" value="1"/>
</dbReference>
<sequence>MNKSRRYREAAEKAPKQPLSVKDAVEVLKGFSATKFDQSVDVVMHLGIDPRQSDQLIRGALSLPNGIGKTKKVIAFCEDTEAEDAKAAGAVDAGADELVEKVSGGWLDFDVAIASPKLMSKVGKLGRVLGPQGKMPSPKNGTVTPDVVTAVKEFSAGKVEFRNDSGGNVHAVVGKLSFSDKKLVENIKYFIDQIDKMKPESVKGTYIKKVCISSTMSPGVEIELKGEEK</sequence>
<keyword evidence="7 10" id="KW-0689">Ribosomal protein</keyword>
<keyword evidence="8 10" id="KW-0687">Ribonucleoprotein</keyword>
<evidence type="ECO:0000256" key="6">
    <source>
        <dbReference type="ARBA" id="ARBA00022884"/>
    </source>
</evidence>
<dbReference type="InterPro" id="IPR016095">
    <property type="entry name" value="Ribosomal_uL1_3-a/b-sand"/>
</dbReference>
<accession>A0A1W6LLC3</accession>
<dbReference type="FunFam" id="3.40.50.790:FF:000001">
    <property type="entry name" value="50S ribosomal protein L1"/>
    <property type="match status" value="1"/>
</dbReference>
<dbReference type="SUPFAM" id="SSF56808">
    <property type="entry name" value="Ribosomal protein L1"/>
    <property type="match status" value="1"/>
</dbReference>
<keyword evidence="5 10" id="KW-0810">Translation regulation</keyword>
<dbReference type="Pfam" id="PF00687">
    <property type="entry name" value="Ribosomal_L1"/>
    <property type="match status" value="1"/>
</dbReference>
<evidence type="ECO:0000256" key="7">
    <source>
        <dbReference type="ARBA" id="ARBA00022980"/>
    </source>
</evidence>
<dbReference type="GO" id="GO:0000049">
    <property type="term" value="F:tRNA binding"/>
    <property type="evidence" value="ECO:0007669"/>
    <property type="project" value="UniProtKB-KW"/>
</dbReference>
<reference evidence="12" key="1">
    <citation type="submission" date="2017-04" db="EMBL/GenBank/DDBJ databases">
        <title>Comparative genomics and description of representatives of a novel lineage of planctomycetes thriving in anoxic sediments.</title>
        <authorList>
            <person name="Spring S."/>
            <person name="Bunk B."/>
            <person name="Sproer C."/>
        </authorList>
    </citation>
    <scope>NUCLEOTIDE SEQUENCE [LARGE SCALE GENOMIC DNA]</scope>
    <source>
        <strain evidence="12">ST-PulAB-D4</strain>
    </source>
</reference>
<evidence type="ECO:0000313" key="11">
    <source>
        <dbReference type="EMBL" id="ARN56598.1"/>
    </source>
</evidence>
<dbReference type="InterPro" id="IPR023674">
    <property type="entry name" value="Ribosomal_uL1-like"/>
</dbReference>
<gene>
    <name evidence="10 11" type="primary">rplA</name>
    <name evidence="11" type="ORF">STSP1_00982</name>
</gene>
<name>A0A1W6LLC3_9BACT</name>
<dbReference type="Gene3D" id="3.30.190.20">
    <property type="match status" value="1"/>
</dbReference>
<evidence type="ECO:0000256" key="5">
    <source>
        <dbReference type="ARBA" id="ARBA00022845"/>
    </source>
</evidence>
<evidence type="ECO:0000256" key="3">
    <source>
        <dbReference type="ARBA" id="ARBA00022555"/>
    </source>
</evidence>
<comment type="function">
    <text evidence="10">Protein L1 is also a translational repressor protein, it controls the translation of the L11 operon by binding to its mRNA.</text>
</comment>
<evidence type="ECO:0000313" key="12">
    <source>
        <dbReference type="Proteomes" id="UP000193334"/>
    </source>
</evidence>
<dbReference type="Proteomes" id="UP000193334">
    <property type="component" value="Chromosome"/>
</dbReference>
<keyword evidence="12" id="KW-1185">Reference proteome</keyword>
<evidence type="ECO:0000256" key="9">
    <source>
        <dbReference type="ARBA" id="ARBA00035241"/>
    </source>
</evidence>
<evidence type="ECO:0000256" key="10">
    <source>
        <dbReference type="HAMAP-Rule" id="MF_01318"/>
    </source>
</evidence>
<dbReference type="GO" id="GO:0015934">
    <property type="term" value="C:large ribosomal subunit"/>
    <property type="evidence" value="ECO:0007669"/>
    <property type="project" value="InterPro"/>
</dbReference>
<dbReference type="PIRSF" id="PIRSF002155">
    <property type="entry name" value="Ribosomal_L1"/>
    <property type="match status" value="1"/>
</dbReference>
<evidence type="ECO:0000256" key="1">
    <source>
        <dbReference type="ARBA" id="ARBA00010531"/>
    </source>
</evidence>
<dbReference type="GO" id="GO:0006412">
    <property type="term" value="P:translation"/>
    <property type="evidence" value="ECO:0007669"/>
    <property type="project" value="UniProtKB-UniRule"/>
</dbReference>
<dbReference type="RefSeq" id="WP_085755287.1">
    <property type="nucleotide sequence ID" value="NZ_CP021023.1"/>
</dbReference>
<comment type="subunit">
    <text evidence="10">Part of the 50S ribosomal subunit.</text>
</comment>
<keyword evidence="2 10" id="KW-0678">Repressor</keyword>
<comment type="function">
    <text evidence="10">Binds directly to 23S rRNA. The L1 stalk is quite mobile in the ribosome, and is involved in E site tRNA release.</text>
</comment>
<evidence type="ECO:0000256" key="4">
    <source>
        <dbReference type="ARBA" id="ARBA00022730"/>
    </source>
</evidence>
<evidence type="ECO:0000256" key="8">
    <source>
        <dbReference type="ARBA" id="ARBA00023274"/>
    </source>
</evidence>
<keyword evidence="4 10" id="KW-0699">rRNA-binding</keyword>
<dbReference type="Gene3D" id="3.40.50.790">
    <property type="match status" value="1"/>
</dbReference>
<organism evidence="11 12">
    <name type="scientific">Sedimentisphaera salicampi</name>
    <dbReference type="NCBI Taxonomy" id="1941349"/>
    <lineage>
        <taxon>Bacteria</taxon>
        <taxon>Pseudomonadati</taxon>
        <taxon>Planctomycetota</taxon>
        <taxon>Phycisphaerae</taxon>
        <taxon>Sedimentisphaerales</taxon>
        <taxon>Sedimentisphaeraceae</taxon>
        <taxon>Sedimentisphaera</taxon>
    </lineage>
</organism>
<dbReference type="GO" id="GO:0003735">
    <property type="term" value="F:structural constituent of ribosome"/>
    <property type="evidence" value="ECO:0007669"/>
    <property type="project" value="InterPro"/>
</dbReference>
<comment type="similarity">
    <text evidence="1 10">Belongs to the universal ribosomal protein uL1 family.</text>
</comment>
<dbReference type="GO" id="GO:0006417">
    <property type="term" value="P:regulation of translation"/>
    <property type="evidence" value="ECO:0007669"/>
    <property type="project" value="UniProtKB-KW"/>
</dbReference>
<dbReference type="PANTHER" id="PTHR36427">
    <property type="entry name" value="54S RIBOSOMAL PROTEIN L1, MITOCHONDRIAL"/>
    <property type="match status" value="1"/>
</dbReference>
<keyword evidence="3 10" id="KW-0820">tRNA-binding</keyword>
<dbReference type="InterPro" id="IPR028364">
    <property type="entry name" value="Ribosomal_uL1/biogenesis"/>
</dbReference>
<dbReference type="EMBL" id="CP021023">
    <property type="protein sequence ID" value="ARN56598.1"/>
    <property type="molecule type" value="Genomic_DNA"/>
</dbReference>
<dbReference type="HAMAP" id="MF_01318_B">
    <property type="entry name" value="Ribosomal_uL1_B"/>
    <property type="match status" value="1"/>
</dbReference>
<proteinExistence type="inferred from homology"/>
<dbReference type="KEGG" id="pbp:STSP1_00982"/>
<dbReference type="InterPro" id="IPR005878">
    <property type="entry name" value="Ribosom_uL1_bac-type"/>
</dbReference>
<evidence type="ECO:0000256" key="2">
    <source>
        <dbReference type="ARBA" id="ARBA00022491"/>
    </source>
</evidence>
<keyword evidence="6 10" id="KW-0694">RNA-binding</keyword>